<dbReference type="Gene3D" id="3.90.1150.10">
    <property type="entry name" value="Aspartate Aminotransferase, domain 1"/>
    <property type="match status" value="2"/>
</dbReference>
<organism evidence="2 3">
    <name type="scientific">Desulfuromonas thiophila</name>
    <dbReference type="NCBI Taxonomy" id="57664"/>
    <lineage>
        <taxon>Bacteria</taxon>
        <taxon>Pseudomonadati</taxon>
        <taxon>Thermodesulfobacteriota</taxon>
        <taxon>Desulfuromonadia</taxon>
        <taxon>Desulfuromonadales</taxon>
        <taxon>Desulfuromonadaceae</taxon>
        <taxon>Desulfuromonas</taxon>
    </lineage>
</organism>
<dbReference type="CDD" id="cd00609">
    <property type="entry name" value="AAT_like"/>
    <property type="match status" value="1"/>
</dbReference>
<sequence>MAIAAKVSQCLEQSSWIRKMFEQGAQLRARLGEDRVFDFTIGNPAVEPPAAFHEALRQLANQPEPGMHRYMSNAGYDETRAAVADFLNQRSVRPLSAEQVVMTCGAGGALNVVLKTLLNPGDEVIILAPYFVEYKFYIDNHGGVPRVVNCLADSFLPDLTAIEQAIGPNTKAIILNSPNNPTGVIYPQTSLDALEALLQRKGEELNRTLYVISDEPYARLAYDGTEVPCVFNSIRNAILVTSHSKDLALPGERIGYLAANPAMEEVDQFIAGAVFCNRVLGFVNAPALMQRLVAGLQHESVDIAAYQEKRDLLYNELTALGFSMVKPQGGFYLFPRSPLADDVAFVEQAQQHNILLVPGKGFGAPGYFRIAYCIDRAVIERSLPAWRDLAAELGCSRRA</sequence>
<protein>
    <submittedName>
        <fullName evidence="2">Aspartate aminotransferase</fullName>
    </submittedName>
</protein>
<proteinExistence type="predicted"/>
<dbReference type="InterPro" id="IPR015421">
    <property type="entry name" value="PyrdxlP-dep_Trfase_major"/>
</dbReference>
<keyword evidence="3" id="KW-1185">Reference proteome</keyword>
<evidence type="ECO:0000313" key="2">
    <source>
        <dbReference type="EMBL" id="SDE37281.1"/>
    </source>
</evidence>
<dbReference type="Gene3D" id="3.40.640.10">
    <property type="entry name" value="Type I PLP-dependent aspartate aminotransferase-like (Major domain)"/>
    <property type="match status" value="1"/>
</dbReference>
<dbReference type="PANTHER" id="PTHR42691">
    <property type="entry name" value="ASPARTATE AMINOTRANSFERASE YHDR-RELATED"/>
    <property type="match status" value="1"/>
</dbReference>
<feature type="domain" description="Aminotransferase class I/classII large" evidence="1">
    <location>
        <begin position="36"/>
        <end position="381"/>
    </location>
</feature>
<gene>
    <name evidence="2" type="ORF">SAMN05661003_10945</name>
</gene>
<dbReference type="Pfam" id="PF00155">
    <property type="entry name" value="Aminotran_1_2"/>
    <property type="match status" value="1"/>
</dbReference>
<dbReference type="STRING" id="57664.SAMN05661003_10945"/>
<keyword evidence="2" id="KW-0032">Aminotransferase</keyword>
<dbReference type="GO" id="GO:0008483">
    <property type="term" value="F:transaminase activity"/>
    <property type="evidence" value="ECO:0007669"/>
    <property type="project" value="UniProtKB-KW"/>
</dbReference>
<dbReference type="NCBIfam" id="NF005305">
    <property type="entry name" value="PRK06836.1"/>
    <property type="match status" value="1"/>
</dbReference>
<dbReference type="SUPFAM" id="SSF53383">
    <property type="entry name" value="PLP-dependent transferases"/>
    <property type="match status" value="1"/>
</dbReference>
<dbReference type="EMBL" id="FNAQ01000009">
    <property type="protein sequence ID" value="SDE37281.1"/>
    <property type="molecule type" value="Genomic_DNA"/>
</dbReference>
<dbReference type="InterPro" id="IPR004839">
    <property type="entry name" value="Aminotransferase_I/II_large"/>
</dbReference>
<evidence type="ECO:0000259" key="1">
    <source>
        <dbReference type="Pfam" id="PF00155"/>
    </source>
</evidence>
<dbReference type="Proteomes" id="UP000243205">
    <property type="component" value="Unassembled WGS sequence"/>
</dbReference>
<dbReference type="RefSeq" id="WP_092078611.1">
    <property type="nucleotide sequence ID" value="NZ_CALFZY010000008.1"/>
</dbReference>
<dbReference type="InterPro" id="IPR015422">
    <property type="entry name" value="PyrdxlP-dep_Trfase_small"/>
</dbReference>
<dbReference type="AlphaFoldDB" id="A0A1G7CDB4"/>
<dbReference type="OrthoDB" id="9804474at2"/>
<keyword evidence="2" id="KW-0808">Transferase</keyword>
<dbReference type="PANTHER" id="PTHR42691:SF1">
    <property type="entry name" value="ASPARTATE AMINOTRANSFERASE YHDR-RELATED"/>
    <property type="match status" value="1"/>
</dbReference>
<dbReference type="GO" id="GO:0030170">
    <property type="term" value="F:pyridoxal phosphate binding"/>
    <property type="evidence" value="ECO:0007669"/>
    <property type="project" value="InterPro"/>
</dbReference>
<evidence type="ECO:0000313" key="3">
    <source>
        <dbReference type="Proteomes" id="UP000243205"/>
    </source>
</evidence>
<accession>A0A1G7CDB4</accession>
<name>A0A1G7CDB4_9BACT</name>
<reference evidence="3" key="1">
    <citation type="submission" date="2016-10" db="EMBL/GenBank/DDBJ databases">
        <authorList>
            <person name="Varghese N."/>
            <person name="Submissions S."/>
        </authorList>
    </citation>
    <scope>NUCLEOTIDE SEQUENCE [LARGE SCALE GENOMIC DNA]</scope>
    <source>
        <strain evidence="3">DSM 8987</strain>
    </source>
</reference>
<dbReference type="InterPro" id="IPR015424">
    <property type="entry name" value="PyrdxlP-dep_Trfase"/>
</dbReference>